<dbReference type="EMBL" id="CAKXAJ010025619">
    <property type="protein sequence ID" value="CAH2242079.1"/>
    <property type="molecule type" value="Genomic_DNA"/>
</dbReference>
<proteinExistence type="predicted"/>
<reference evidence="1" key="1">
    <citation type="submission" date="2022-03" db="EMBL/GenBank/DDBJ databases">
        <authorList>
            <person name="Lindestad O."/>
        </authorList>
    </citation>
    <scope>NUCLEOTIDE SEQUENCE</scope>
</reference>
<dbReference type="OrthoDB" id="407509at2759"/>
<accession>A0A8S4RVA0</accession>
<comment type="caution">
    <text evidence="1">The sequence shown here is derived from an EMBL/GenBank/DDBJ whole genome shotgun (WGS) entry which is preliminary data.</text>
</comment>
<organism evidence="1 2">
    <name type="scientific">Pararge aegeria aegeria</name>
    <dbReference type="NCBI Taxonomy" id="348720"/>
    <lineage>
        <taxon>Eukaryota</taxon>
        <taxon>Metazoa</taxon>
        <taxon>Ecdysozoa</taxon>
        <taxon>Arthropoda</taxon>
        <taxon>Hexapoda</taxon>
        <taxon>Insecta</taxon>
        <taxon>Pterygota</taxon>
        <taxon>Neoptera</taxon>
        <taxon>Endopterygota</taxon>
        <taxon>Lepidoptera</taxon>
        <taxon>Glossata</taxon>
        <taxon>Ditrysia</taxon>
        <taxon>Papilionoidea</taxon>
        <taxon>Nymphalidae</taxon>
        <taxon>Satyrinae</taxon>
        <taxon>Satyrini</taxon>
        <taxon>Parargina</taxon>
        <taxon>Pararge</taxon>
    </lineage>
</organism>
<gene>
    <name evidence="1" type="primary">jg6611</name>
    <name evidence="1" type="ORF">PAEG_LOCUS18436</name>
</gene>
<evidence type="ECO:0000313" key="1">
    <source>
        <dbReference type="EMBL" id="CAH2242079.1"/>
    </source>
</evidence>
<protein>
    <submittedName>
        <fullName evidence="1">Jg6611 protein</fullName>
    </submittedName>
</protein>
<evidence type="ECO:0000313" key="2">
    <source>
        <dbReference type="Proteomes" id="UP000838756"/>
    </source>
</evidence>
<dbReference type="AlphaFoldDB" id="A0A8S4RVA0"/>
<sequence>MDLIGRPRVTQWAMERAMIGVLRDEIRKEEMRRRSRVIDIAQGVAMAMGGVHSSDNRWILGFRMCLKGGPVSINAAL</sequence>
<name>A0A8S4RVA0_9NEOP</name>
<keyword evidence="2" id="KW-1185">Reference proteome</keyword>
<dbReference type="Proteomes" id="UP000838756">
    <property type="component" value="Unassembled WGS sequence"/>
</dbReference>